<dbReference type="Proteomes" id="UP001153737">
    <property type="component" value="Chromosome 2"/>
</dbReference>
<dbReference type="InterPro" id="IPR002303">
    <property type="entry name" value="Valyl-tRNA_ligase"/>
</dbReference>
<dbReference type="SUPFAM" id="SSF52374">
    <property type="entry name" value="Nucleotidylyl transferase"/>
    <property type="match status" value="1"/>
</dbReference>
<dbReference type="GO" id="GO:0004832">
    <property type="term" value="F:valine-tRNA ligase activity"/>
    <property type="evidence" value="ECO:0007669"/>
    <property type="project" value="UniProtKB-EC"/>
</dbReference>
<dbReference type="PRINTS" id="PR00986">
    <property type="entry name" value="TRNASYNTHVAL"/>
</dbReference>
<evidence type="ECO:0000256" key="10">
    <source>
        <dbReference type="ARBA" id="ARBA00029936"/>
    </source>
</evidence>
<dbReference type="Pfam" id="PF00133">
    <property type="entry name" value="tRNA-synt_1"/>
    <property type="match status" value="1"/>
</dbReference>
<comment type="subcellular location">
    <subcellularLocation>
        <location evidence="1">Cytoplasm</location>
    </subcellularLocation>
</comment>
<reference evidence="15" key="2">
    <citation type="submission" date="2022-10" db="EMBL/GenBank/DDBJ databases">
        <authorList>
            <consortium name="ENA_rothamsted_submissions"/>
            <consortium name="culmorum"/>
            <person name="King R."/>
        </authorList>
    </citation>
    <scope>NUCLEOTIDE SEQUENCE</scope>
</reference>
<dbReference type="GO" id="GO:0005524">
    <property type="term" value="F:ATP binding"/>
    <property type="evidence" value="ECO:0007669"/>
    <property type="project" value="UniProtKB-KW"/>
</dbReference>
<dbReference type="SUPFAM" id="SSF47323">
    <property type="entry name" value="Anticodon-binding domain of a subclass of class I aminoacyl-tRNA synthetases"/>
    <property type="match status" value="1"/>
</dbReference>
<dbReference type="NCBIfam" id="NF004349">
    <property type="entry name" value="PRK05729.1"/>
    <property type="match status" value="1"/>
</dbReference>
<keyword evidence="9 12" id="KW-0030">Aminoacyl-tRNA synthetase</keyword>
<dbReference type="FunFam" id="3.90.740.10:FF:000005">
    <property type="entry name" value="Valine--tRNA ligase, mitochondrial"/>
    <property type="match status" value="1"/>
</dbReference>
<dbReference type="Pfam" id="PF08264">
    <property type="entry name" value="Anticodon_1"/>
    <property type="match status" value="1"/>
</dbReference>
<proteinExistence type="inferred from homology"/>
<dbReference type="InterPro" id="IPR013155">
    <property type="entry name" value="M/V/L/I-tRNA-synth_anticd-bd"/>
</dbReference>
<dbReference type="InterPro" id="IPR009080">
    <property type="entry name" value="tRNAsynth_Ia_anticodon-bd"/>
</dbReference>
<dbReference type="EC" id="6.1.1.9" evidence="3"/>
<keyword evidence="8 12" id="KW-0648">Protein biosynthesis</keyword>
<keyword evidence="7 12" id="KW-0067">ATP-binding</keyword>
<dbReference type="InterPro" id="IPR014729">
    <property type="entry name" value="Rossmann-like_a/b/a_fold"/>
</dbReference>
<dbReference type="PROSITE" id="PS00178">
    <property type="entry name" value="AA_TRNA_LIGASE_I"/>
    <property type="match status" value="1"/>
</dbReference>
<dbReference type="NCBIfam" id="TIGR00422">
    <property type="entry name" value="valS"/>
    <property type="match status" value="1"/>
</dbReference>
<dbReference type="InterPro" id="IPR001412">
    <property type="entry name" value="aa-tRNA-synth_I_CS"/>
</dbReference>
<name>A0A9P0DS76_PHACE</name>
<feature type="domain" description="Aminoacyl-tRNA synthetase class Ia" evidence="13">
    <location>
        <begin position="55"/>
        <end position="656"/>
    </location>
</feature>
<evidence type="ECO:0000256" key="2">
    <source>
        <dbReference type="ARBA" id="ARBA00005594"/>
    </source>
</evidence>
<evidence type="ECO:0000256" key="5">
    <source>
        <dbReference type="ARBA" id="ARBA00022598"/>
    </source>
</evidence>
<dbReference type="InterPro" id="IPR002300">
    <property type="entry name" value="aa-tRNA-synth_Ia"/>
</dbReference>
<evidence type="ECO:0000313" key="16">
    <source>
        <dbReference type="Proteomes" id="UP001153737"/>
    </source>
</evidence>
<evidence type="ECO:0000256" key="9">
    <source>
        <dbReference type="ARBA" id="ARBA00023146"/>
    </source>
</evidence>
<dbReference type="GO" id="GO:0005829">
    <property type="term" value="C:cytosol"/>
    <property type="evidence" value="ECO:0007669"/>
    <property type="project" value="TreeGrafter"/>
</dbReference>
<dbReference type="Gene3D" id="3.90.740.10">
    <property type="entry name" value="Valyl/Leucyl/Isoleucyl-tRNA synthetase, editing domain"/>
    <property type="match status" value="1"/>
</dbReference>
<protein>
    <recommendedName>
        <fullName evidence="3">valine--tRNA ligase</fullName>
        <ecNumber evidence="3">6.1.1.9</ecNumber>
    </recommendedName>
    <alternativeName>
        <fullName evidence="10">Valyl-tRNA synthetase</fullName>
    </alternativeName>
</protein>
<sequence length="982" mass="112555">MFRLYCKCSVYKNQISAVRFVVRRGKCSKISKLRVSELDSGYVPHKVEEEFGIADDYFKPPLQHAKPFTIVLPPPNITGTLHLGHALTATIEDVLTRWNRMQGIQTVWVPGFDHAGIATQVVVEKRLLKECQKTRHDLGREQFQRKVWEWKEQNAHIIGDQLRRLGVSLNWEREMFTMDEKRSIAVQEAFIKLFESGLIYRADHLVNWSCVLQSAISDIEVEHLSLDGPTHISVPGYEDSIEFGILTKFAYKIEDSDEELVVATTRPETMLGDVAVAVHPEDDRYSRYVGRHLWHPFRKEKIPVIRDDFVSKEFGTGAVKITPAHDHADFEAAKRHSLPSLQVIDETGRLNTECGQFKGLRRFEARKVIVEELSRLQLFRGTEDHAMIVPICSRSKDVVELLARPQWFVKCADMAARSVDEVKNGNLKITPKIFEKTWFDWLENIRDWCISRQLWWGHRIPAYLCYPSSDASSPTWIAAMSEDEAKKKASAKFGVDAEAIVAKRDEDVLDTWFSSALQPFAAFGWPEETKDLSKFYPLSLMETGHDILFFWVARMVMLGTQLTGKLPFNEILLHGIVCDAHGRKMSKSLGNVIAPEDVIRGVTLQEMENTSKASHSSGILSEEELKKSIRGQQKMFPQGIPECGSDALRFTLMSHNIKSHYINFDVNECYTNKLFCNKIWQATRFTNSWFTTISDAQDIKKAKFDDLLSMDRWILSRLSLMVSNTQQGLQNYDFHKCTTALKTFLYYDFCDIYLETTKRGLRLSNSPAASGHCWTLLTCLDVGLRTLAPFMPLLSRHLHQRLPLLIGEERLLDFPKDLNWRDESLEQDINDMMDVVIAIRRLKKILNVTAKHEPKVRIFTSLPSLGSYSETIMDLSACHEVNILGENLNMVSSDEIKDTVGRTTICLAVPEDIKRAIEIDFPKMEIKKEKLFRQLEKLRKMTCGSTYKMNASSEAQEVHSKKIAKIEEQISRIENIQKLSSS</sequence>
<dbReference type="AlphaFoldDB" id="A0A9P0DS76"/>
<keyword evidence="6 12" id="KW-0547">Nucleotide-binding</keyword>
<dbReference type="HAMAP" id="MF_02004">
    <property type="entry name" value="Val_tRNA_synth_type1"/>
    <property type="match status" value="1"/>
</dbReference>
<dbReference type="CDD" id="cd00817">
    <property type="entry name" value="ValRS_core"/>
    <property type="match status" value="1"/>
</dbReference>
<evidence type="ECO:0000256" key="11">
    <source>
        <dbReference type="ARBA" id="ARBA00047552"/>
    </source>
</evidence>
<evidence type="ECO:0000256" key="1">
    <source>
        <dbReference type="ARBA" id="ARBA00004496"/>
    </source>
</evidence>
<dbReference type="PANTHER" id="PTHR11946:SF109">
    <property type="entry name" value="VALINE--TRNA LIGASE"/>
    <property type="match status" value="1"/>
</dbReference>
<dbReference type="PANTHER" id="PTHR11946">
    <property type="entry name" value="VALYL-TRNA SYNTHETASES"/>
    <property type="match status" value="1"/>
</dbReference>
<dbReference type="SUPFAM" id="SSF50677">
    <property type="entry name" value="ValRS/IleRS/LeuRS editing domain"/>
    <property type="match status" value="1"/>
</dbReference>
<dbReference type="CDD" id="cd07962">
    <property type="entry name" value="Anticodon_Ia_Val"/>
    <property type="match status" value="1"/>
</dbReference>
<reference evidence="15" key="1">
    <citation type="submission" date="2022-01" db="EMBL/GenBank/DDBJ databases">
        <authorList>
            <person name="King R."/>
        </authorList>
    </citation>
    <scope>NUCLEOTIDE SEQUENCE</scope>
</reference>
<dbReference type="GO" id="GO:0006438">
    <property type="term" value="P:valyl-tRNA aminoacylation"/>
    <property type="evidence" value="ECO:0007669"/>
    <property type="project" value="InterPro"/>
</dbReference>
<accession>A0A9P0DS76</accession>
<dbReference type="Gene3D" id="3.40.50.620">
    <property type="entry name" value="HUPs"/>
    <property type="match status" value="2"/>
</dbReference>
<evidence type="ECO:0000256" key="4">
    <source>
        <dbReference type="ARBA" id="ARBA00022490"/>
    </source>
</evidence>
<dbReference type="EMBL" id="OU896708">
    <property type="protein sequence ID" value="CAH1155569.1"/>
    <property type="molecule type" value="Genomic_DNA"/>
</dbReference>
<evidence type="ECO:0000256" key="7">
    <source>
        <dbReference type="ARBA" id="ARBA00022840"/>
    </source>
</evidence>
<evidence type="ECO:0000256" key="6">
    <source>
        <dbReference type="ARBA" id="ARBA00022741"/>
    </source>
</evidence>
<evidence type="ECO:0000259" key="14">
    <source>
        <dbReference type="Pfam" id="PF08264"/>
    </source>
</evidence>
<evidence type="ECO:0000259" key="13">
    <source>
        <dbReference type="Pfam" id="PF00133"/>
    </source>
</evidence>
<comment type="similarity">
    <text evidence="2 12">Belongs to the class-I aminoacyl-tRNA synthetase family.</text>
</comment>
<dbReference type="GO" id="GO:0002161">
    <property type="term" value="F:aminoacyl-tRNA deacylase activity"/>
    <property type="evidence" value="ECO:0007669"/>
    <property type="project" value="InterPro"/>
</dbReference>
<evidence type="ECO:0000256" key="3">
    <source>
        <dbReference type="ARBA" id="ARBA00013169"/>
    </source>
</evidence>
<keyword evidence="16" id="KW-1185">Reference proteome</keyword>
<dbReference type="FunFam" id="3.40.50.620:FF:000078">
    <property type="entry name" value="Valine--tRNA ligase, mitochondrial"/>
    <property type="match status" value="1"/>
</dbReference>
<evidence type="ECO:0000313" key="15">
    <source>
        <dbReference type="EMBL" id="CAH1155569.1"/>
    </source>
</evidence>
<gene>
    <name evidence="15" type="ORF">PHAECO_LOCUS6698</name>
</gene>
<keyword evidence="5 12" id="KW-0436">Ligase</keyword>
<evidence type="ECO:0000256" key="8">
    <source>
        <dbReference type="ARBA" id="ARBA00022917"/>
    </source>
</evidence>
<dbReference type="FunFam" id="3.40.50.620:FF:000020">
    <property type="entry name" value="Valine--tRNA ligase, mitochondrial"/>
    <property type="match status" value="1"/>
</dbReference>
<dbReference type="InterPro" id="IPR009008">
    <property type="entry name" value="Val/Leu/Ile-tRNA-synth_edit"/>
</dbReference>
<organism evidence="15 16">
    <name type="scientific">Phaedon cochleariae</name>
    <name type="common">Mustard beetle</name>
    <dbReference type="NCBI Taxonomy" id="80249"/>
    <lineage>
        <taxon>Eukaryota</taxon>
        <taxon>Metazoa</taxon>
        <taxon>Ecdysozoa</taxon>
        <taxon>Arthropoda</taxon>
        <taxon>Hexapoda</taxon>
        <taxon>Insecta</taxon>
        <taxon>Pterygota</taxon>
        <taxon>Neoptera</taxon>
        <taxon>Endopterygota</taxon>
        <taxon>Coleoptera</taxon>
        <taxon>Polyphaga</taxon>
        <taxon>Cucujiformia</taxon>
        <taxon>Chrysomeloidea</taxon>
        <taxon>Chrysomelidae</taxon>
        <taxon>Chrysomelinae</taxon>
        <taxon>Chrysomelini</taxon>
        <taxon>Phaedon</taxon>
    </lineage>
</organism>
<feature type="domain" description="Methionyl/Valyl/Leucyl/Isoleucyl-tRNA synthetase anticodon-binding" evidence="14">
    <location>
        <begin position="711"/>
        <end position="856"/>
    </location>
</feature>
<keyword evidence="4" id="KW-0963">Cytoplasm</keyword>
<dbReference type="Gene3D" id="1.10.730.10">
    <property type="entry name" value="Isoleucyl-tRNA Synthetase, Domain 1"/>
    <property type="match status" value="1"/>
</dbReference>
<comment type="catalytic activity">
    <reaction evidence="11">
        <text>tRNA(Val) + L-valine + ATP = L-valyl-tRNA(Val) + AMP + diphosphate</text>
        <dbReference type="Rhea" id="RHEA:10704"/>
        <dbReference type="Rhea" id="RHEA-COMP:9672"/>
        <dbReference type="Rhea" id="RHEA-COMP:9708"/>
        <dbReference type="ChEBI" id="CHEBI:30616"/>
        <dbReference type="ChEBI" id="CHEBI:33019"/>
        <dbReference type="ChEBI" id="CHEBI:57762"/>
        <dbReference type="ChEBI" id="CHEBI:78442"/>
        <dbReference type="ChEBI" id="CHEBI:78537"/>
        <dbReference type="ChEBI" id="CHEBI:456215"/>
        <dbReference type="EC" id="6.1.1.9"/>
    </reaction>
</comment>
<evidence type="ECO:0000256" key="12">
    <source>
        <dbReference type="RuleBase" id="RU363035"/>
    </source>
</evidence>
<dbReference type="InterPro" id="IPR033705">
    <property type="entry name" value="Anticodon_Ia_Val"/>
</dbReference>
<dbReference type="OrthoDB" id="16041at2759"/>